<proteinExistence type="predicted"/>
<reference evidence="2 3" key="1">
    <citation type="submission" date="2019-03" db="EMBL/GenBank/DDBJ databases">
        <title>First draft genome of Liparis tanakae, snailfish: a comprehensive survey of snailfish specific genes.</title>
        <authorList>
            <person name="Kim W."/>
            <person name="Song I."/>
            <person name="Jeong J.-H."/>
            <person name="Kim D."/>
            <person name="Kim S."/>
            <person name="Ryu S."/>
            <person name="Song J.Y."/>
            <person name="Lee S.K."/>
        </authorList>
    </citation>
    <scope>NUCLEOTIDE SEQUENCE [LARGE SCALE GENOMIC DNA]</scope>
    <source>
        <tissue evidence="2">Muscle</tissue>
    </source>
</reference>
<dbReference type="EMBL" id="SRLO01000558">
    <property type="protein sequence ID" value="TNN52130.1"/>
    <property type="molecule type" value="Genomic_DNA"/>
</dbReference>
<name>A0A4Z2GFR9_9TELE</name>
<keyword evidence="3" id="KW-1185">Reference proteome</keyword>
<sequence>MGVSACNRSSCNSLFKEELSRVPEESDSPATRLSTSPSSQAFRQSTGVGLSTIAAPTNPSSRYSIAGSSSSVPSPAPFLGALADYSTQCPVAAPAHVPVPRVLLPSRPVPAPPLSCPRLTLSCFRLSCR</sequence>
<protein>
    <submittedName>
        <fullName evidence="2">Uncharacterized protein</fullName>
    </submittedName>
</protein>
<evidence type="ECO:0000256" key="1">
    <source>
        <dbReference type="SAM" id="MobiDB-lite"/>
    </source>
</evidence>
<dbReference type="Proteomes" id="UP000314294">
    <property type="component" value="Unassembled WGS sequence"/>
</dbReference>
<feature type="compositionally biased region" description="Polar residues" evidence="1">
    <location>
        <begin position="28"/>
        <end position="53"/>
    </location>
</feature>
<evidence type="ECO:0000313" key="3">
    <source>
        <dbReference type="Proteomes" id="UP000314294"/>
    </source>
</evidence>
<feature type="region of interest" description="Disordered" evidence="1">
    <location>
        <begin position="17"/>
        <end position="53"/>
    </location>
</feature>
<gene>
    <name evidence="2" type="ORF">EYF80_037669</name>
</gene>
<accession>A0A4Z2GFR9</accession>
<evidence type="ECO:0000313" key="2">
    <source>
        <dbReference type="EMBL" id="TNN52130.1"/>
    </source>
</evidence>
<dbReference type="AlphaFoldDB" id="A0A4Z2GFR9"/>
<comment type="caution">
    <text evidence="2">The sequence shown here is derived from an EMBL/GenBank/DDBJ whole genome shotgun (WGS) entry which is preliminary data.</text>
</comment>
<organism evidence="2 3">
    <name type="scientific">Liparis tanakae</name>
    <name type="common">Tanaka's snailfish</name>
    <dbReference type="NCBI Taxonomy" id="230148"/>
    <lineage>
        <taxon>Eukaryota</taxon>
        <taxon>Metazoa</taxon>
        <taxon>Chordata</taxon>
        <taxon>Craniata</taxon>
        <taxon>Vertebrata</taxon>
        <taxon>Euteleostomi</taxon>
        <taxon>Actinopterygii</taxon>
        <taxon>Neopterygii</taxon>
        <taxon>Teleostei</taxon>
        <taxon>Neoteleostei</taxon>
        <taxon>Acanthomorphata</taxon>
        <taxon>Eupercaria</taxon>
        <taxon>Perciformes</taxon>
        <taxon>Cottioidei</taxon>
        <taxon>Cottales</taxon>
        <taxon>Liparidae</taxon>
        <taxon>Liparis</taxon>
    </lineage>
</organism>